<sequence>MNKYEAKQQARRARIEASAERARSASSMHYIRARTMVSAIPFGQPILVGHHSEGRDRRYRARVHATFGKAFALHDQAAELDRRAAAVGKGGISSDDPEALDKLRAKLADMEERHERMKRANSLIRRDDRAGLERMGYSADAIDKLFQPDWRGRPGFASYELTNSSANIRRVRERIAALEKMAERTDREEEGQGYTYREDIEDNRAVFVFDAKPEKAVHDLMKRNAFVFSPTRSPAGKSAYVRKLTPNAIATAKWLRPRLDELMTDE</sequence>
<comment type="caution">
    <text evidence="3">The sequence shown here is derived from an EMBL/GenBank/DDBJ whole genome shotgun (WGS) entry which is preliminary data.</text>
</comment>
<feature type="coiled-coil region" evidence="1">
    <location>
        <begin position="161"/>
        <end position="188"/>
    </location>
</feature>
<dbReference type="Pfam" id="PF12083">
    <property type="entry name" value="DUF3560"/>
    <property type="match status" value="1"/>
</dbReference>
<name>A0A5C6VL45_9BURK</name>
<reference evidence="3 4" key="1">
    <citation type="journal article" date="2018" name="Int. J. Syst. Evol. Microbiol.">
        <title>Paraburkholderia azotifigens sp. nov., a nitrogen-fixing bacterium isolated from paddy soil.</title>
        <authorList>
            <person name="Choi G.M."/>
            <person name="Im W.T."/>
        </authorList>
    </citation>
    <scope>NUCLEOTIDE SEQUENCE [LARGE SCALE GENOMIC DNA]</scope>
    <source>
        <strain evidence="3 4">NF 2-5-3</strain>
    </source>
</reference>
<evidence type="ECO:0000313" key="3">
    <source>
        <dbReference type="EMBL" id="TXC85531.1"/>
    </source>
</evidence>
<protein>
    <submittedName>
        <fullName evidence="3">DUF3560 domain-containing protein</fullName>
    </submittedName>
</protein>
<feature type="coiled-coil region" evidence="1">
    <location>
        <begin position="100"/>
        <end position="127"/>
    </location>
</feature>
<accession>A0A5C6VL45</accession>
<evidence type="ECO:0000313" key="4">
    <source>
        <dbReference type="Proteomes" id="UP000321776"/>
    </source>
</evidence>
<feature type="region of interest" description="Disordered" evidence="2">
    <location>
        <begin position="1"/>
        <end position="21"/>
    </location>
</feature>
<gene>
    <name evidence="3" type="ORF">FRZ40_17050</name>
</gene>
<dbReference type="InterPro" id="IPR021944">
    <property type="entry name" value="DUF3560"/>
</dbReference>
<evidence type="ECO:0000256" key="1">
    <source>
        <dbReference type="SAM" id="Coils"/>
    </source>
</evidence>
<dbReference type="RefSeq" id="WP_147234905.1">
    <property type="nucleotide sequence ID" value="NZ_VOQS01000002.1"/>
</dbReference>
<dbReference type="EMBL" id="VOQS01000002">
    <property type="protein sequence ID" value="TXC85531.1"/>
    <property type="molecule type" value="Genomic_DNA"/>
</dbReference>
<evidence type="ECO:0000256" key="2">
    <source>
        <dbReference type="SAM" id="MobiDB-lite"/>
    </source>
</evidence>
<organism evidence="3 4">
    <name type="scientific">Paraburkholderia azotifigens</name>
    <dbReference type="NCBI Taxonomy" id="2057004"/>
    <lineage>
        <taxon>Bacteria</taxon>
        <taxon>Pseudomonadati</taxon>
        <taxon>Pseudomonadota</taxon>
        <taxon>Betaproteobacteria</taxon>
        <taxon>Burkholderiales</taxon>
        <taxon>Burkholderiaceae</taxon>
        <taxon>Paraburkholderia</taxon>
    </lineage>
</organism>
<dbReference type="Proteomes" id="UP000321776">
    <property type="component" value="Unassembled WGS sequence"/>
</dbReference>
<keyword evidence="1" id="KW-0175">Coiled coil</keyword>
<dbReference type="AlphaFoldDB" id="A0A5C6VL45"/>
<proteinExistence type="predicted"/>